<dbReference type="PANTHER" id="PTHR12151:SF25">
    <property type="entry name" value="LINALOOL DEHYDRATASE_ISOMERASE DOMAIN-CONTAINING PROTEIN"/>
    <property type="match status" value="1"/>
</dbReference>
<dbReference type="PANTHER" id="PTHR12151">
    <property type="entry name" value="ELECTRON TRANSPORT PROTIN SCO1/SENC FAMILY MEMBER"/>
    <property type="match status" value="1"/>
</dbReference>
<dbReference type="InterPro" id="IPR013766">
    <property type="entry name" value="Thioredoxin_domain"/>
</dbReference>
<dbReference type="SUPFAM" id="SSF52833">
    <property type="entry name" value="Thioredoxin-like"/>
    <property type="match status" value="1"/>
</dbReference>
<dbReference type="InterPro" id="IPR003782">
    <property type="entry name" value="SCO1/SenC"/>
</dbReference>
<gene>
    <name evidence="5" type="ORF">ACFSJU_02370</name>
</gene>
<evidence type="ECO:0000313" key="5">
    <source>
        <dbReference type="EMBL" id="MFD2161216.1"/>
    </source>
</evidence>
<evidence type="ECO:0000256" key="2">
    <source>
        <dbReference type="ARBA" id="ARBA00023008"/>
    </source>
</evidence>
<feature type="domain" description="Thioredoxin" evidence="4">
    <location>
        <begin position="52"/>
        <end position="229"/>
    </location>
</feature>
<dbReference type="PROSITE" id="PS51352">
    <property type="entry name" value="THIOREDOXIN_2"/>
    <property type="match status" value="1"/>
</dbReference>
<dbReference type="Pfam" id="PF02630">
    <property type="entry name" value="SCO1-SenC"/>
    <property type="match status" value="1"/>
</dbReference>
<comment type="similarity">
    <text evidence="1">Belongs to the SCO1/2 family.</text>
</comment>
<keyword evidence="2" id="KW-0186">Copper</keyword>
<keyword evidence="6" id="KW-1185">Reference proteome</keyword>
<evidence type="ECO:0000256" key="1">
    <source>
        <dbReference type="ARBA" id="ARBA00010996"/>
    </source>
</evidence>
<comment type="caution">
    <text evidence="5">The sequence shown here is derived from an EMBL/GenBank/DDBJ whole genome shotgun (WGS) entry which is preliminary data.</text>
</comment>
<dbReference type="RefSeq" id="WP_255899900.1">
    <property type="nucleotide sequence ID" value="NZ_JAFMZO010000001.1"/>
</dbReference>
<organism evidence="5 6">
    <name type="scientific">Paradesertivirga mongoliensis</name>
    <dbReference type="NCBI Taxonomy" id="2100740"/>
    <lineage>
        <taxon>Bacteria</taxon>
        <taxon>Pseudomonadati</taxon>
        <taxon>Bacteroidota</taxon>
        <taxon>Sphingobacteriia</taxon>
        <taxon>Sphingobacteriales</taxon>
        <taxon>Sphingobacteriaceae</taxon>
        <taxon>Paradesertivirga</taxon>
    </lineage>
</organism>
<name>A0ABW4ZGQ7_9SPHI</name>
<dbReference type="EMBL" id="JBHUHZ010000001">
    <property type="protein sequence ID" value="MFD2161216.1"/>
    <property type="molecule type" value="Genomic_DNA"/>
</dbReference>
<dbReference type="Gene3D" id="3.40.30.10">
    <property type="entry name" value="Glutaredoxin"/>
    <property type="match status" value="1"/>
</dbReference>
<feature type="transmembrane region" description="Helical" evidence="3">
    <location>
        <begin position="6"/>
        <end position="27"/>
    </location>
</feature>
<dbReference type="InterPro" id="IPR036249">
    <property type="entry name" value="Thioredoxin-like_sf"/>
</dbReference>
<dbReference type="Proteomes" id="UP001597387">
    <property type="component" value="Unassembled WGS sequence"/>
</dbReference>
<keyword evidence="3" id="KW-1133">Transmembrane helix</keyword>
<sequence length="237" mass="27197">MNNKSSFKKILILVSVLALPGFLYYLLQEKGKNRYKALDIFGPKQVAGTFHTRRGVKIPDTIYHRIRDFKLLSNTGDSVGIPTDSNKIALVNFFFTRCKTVCPDMNAKMAAIVSKYQNNKRLQFYSISVDPGFDTQEVLNKYAQTFNVKNKKWSFLTGDKDFILELARKDFLVDALPSRVGTHEIIHSPMLILVDPDKKIRGYYDSTHKEQMAKLEDEVTVLIAQQLLKETSLKPRR</sequence>
<evidence type="ECO:0000259" key="4">
    <source>
        <dbReference type="PROSITE" id="PS51352"/>
    </source>
</evidence>
<accession>A0ABW4ZGQ7</accession>
<proteinExistence type="inferred from homology"/>
<keyword evidence="3" id="KW-0472">Membrane</keyword>
<reference evidence="6" key="1">
    <citation type="journal article" date="2019" name="Int. J. Syst. Evol. Microbiol.">
        <title>The Global Catalogue of Microorganisms (GCM) 10K type strain sequencing project: providing services to taxonomists for standard genome sequencing and annotation.</title>
        <authorList>
            <consortium name="The Broad Institute Genomics Platform"/>
            <consortium name="The Broad Institute Genome Sequencing Center for Infectious Disease"/>
            <person name="Wu L."/>
            <person name="Ma J."/>
        </authorList>
    </citation>
    <scope>NUCLEOTIDE SEQUENCE [LARGE SCALE GENOMIC DNA]</scope>
    <source>
        <strain evidence="6">KCTC 42217</strain>
    </source>
</reference>
<evidence type="ECO:0000256" key="3">
    <source>
        <dbReference type="SAM" id="Phobius"/>
    </source>
</evidence>
<keyword evidence="3" id="KW-0812">Transmembrane</keyword>
<protein>
    <submittedName>
        <fullName evidence="5">SCO family protein</fullName>
    </submittedName>
</protein>
<dbReference type="CDD" id="cd02968">
    <property type="entry name" value="SCO"/>
    <property type="match status" value="1"/>
</dbReference>
<evidence type="ECO:0000313" key="6">
    <source>
        <dbReference type="Proteomes" id="UP001597387"/>
    </source>
</evidence>